<dbReference type="CDD" id="cd06193">
    <property type="entry name" value="siderophore_interacting"/>
    <property type="match status" value="1"/>
</dbReference>
<dbReference type="InterPro" id="IPR013113">
    <property type="entry name" value="SIP_FAD-bd"/>
</dbReference>
<protein>
    <submittedName>
        <fullName evidence="2">Siderophore-interacting protein</fullName>
    </submittedName>
</protein>
<keyword evidence="3" id="KW-1185">Reference proteome</keyword>
<dbReference type="PROSITE" id="PS51384">
    <property type="entry name" value="FAD_FR"/>
    <property type="match status" value="1"/>
</dbReference>
<feature type="domain" description="FAD-binding FR-type" evidence="1">
    <location>
        <begin position="6"/>
        <end position="129"/>
    </location>
</feature>
<dbReference type="Pfam" id="PF08021">
    <property type="entry name" value="FAD_binding_9"/>
    <property type="match status" value="1"/>
</dbReference>
<dbReference type="InterPro" id="IPR007037">
    <property type="entry name" value="SIP_rossman_dom"/>
</dbReference>
<accession>A0ABX8SGJ2</accession>
<dbReference type="Pfam" id="PF04954">
    <property type="entry name" value="SIP"/>
    <property type="match status" value="1"/>
</dbReference>
<dbReference type="InterPro" id="IPR017927">
    <property type="entry name" value="FAD-bd_FR_type"/>
</dbReference>
<proteinExistence type="predicted"/>
<dbReference type="InterPro" id="IPR039374">
    <property type="entry name" value="SIP_fam"/>
</dbReference>
<sequence length="280" mass="29989">MPPRQRVLRHATVTATERVSPCLVRLTFASPDLAGADLPFTDHYIKILFPPAGAPYTAPFDPEVVRERFPEHAPVTRTYSLRTHDAQSGTITVDFVEHGDDGLAGPWAARAKVGDEIGFFGPGGAWAPDAAHTSYVLAGDEAAAPAISAALESLPAGARAVAFIEVADDASRFAVPAPEGAEVVWVPRDGAPYGSRLTETVRAQAPTDKGVAWFVHGVAEMVKDLRRYLFVELGLDRADVSISGYWRTGMTEDGWQSSKREFVAGMEEQEAAALAGNLST</sequence>
<organism evidence="2 3">
    <name type="scientific">Tessaracoccus palaemonis</name>
    <dbReference type="NCBI Taxonomy" id="2829499"/>
    <lineage>
        <taxon>Bacteria</taxon>
        <taxon>Bacillati</taxon>
        <taxon>Actinomycetota</taxon>
        <taxon>Actinomycetes</taxon>
        <taxon>Propionibacteriales</taxon>
        <taxon>Propionibacteriaceae</taxon>
        <taxon>Tessaracoccus</taxon>
    </lineage>
</organism>
<reference evidence="2 3" key="1">
    <citation type="submission" date="2021-07" db="EMBL/GenBank/DDBJ databases">
        <title>complete genome sequencing of Tessaracoccus sp.J1M15.</title>
        <authorList>
            <person name="Bae J.-W."/>
            <person name="Kim D.-y."/>
        </authorList>
    </citation>
    <scope>NUCLEOTIDE SEQUENCE [LARGE SCALE GENOMIC DNA]</scope>
    <source>
        <strain evidence="2 3">J1M15</strain>
    </source>
</reference>
<dbReference type="PANTHER" id="PTHR30157">
    <property type="entry name" value="FERRIC REDUCTASE, NADPH-DEPENDENT"/>
    <property type="match status" value="1"/>
</dbReference>
<dbReference type="EMBL" id="CP079216">
    <property type="protein sequence ID" value="QXT62512.1"/>
    <property type="molecule type" value="Genomic_DNA"/>
</dbReference>
<gene>
    <name evidence="2" type="ORF">KDB89_12315</name>
</gene>
<dbReference type="Proteomes" id="UP000824504">
    <property type="component" value="Chromosome"/>
</dbReference>
<dbReference type="PANTHER" id="PTHR30157:SF0">
    <property type="entry name" value="NADPH-DEPENDENT FERRIC-CHELATE REDUCTASE"/>
    <property type="match status" value="1"/>
</dbReference>
<evidence type="ECO:0000259" key="1">
    <source>
        <dbReference type="PROSITE" id="PS51384"/>
    </source>
</evidence>
<dbReference type="RefSeq" id="WP_219081456.1">
    <property type="nucleotide sequence ID" value="NZ_CP079216.1"/>
</dbReference>
<evidence type="ECO:0000313" key="3">
    <source>
        <dbReference type="Proteomes" id="UP000824504"/>
    </source>
</evidence>
<name>A0ABX8SGJ2_9ACTN</name>
<evidence type="ECO:0000313" key="2">
    <source>
        <dbReference type="EMBL" id="QXT62512.1"/>
    </source>
</evidence>